<dbReference type="Gene3D" id="1.10.357.10">
    <property type="entry name" value="Tetracycline Repressor, domain 2"/>
    <property type="match status" value="1"/>
</dbReference>
<sequence>MSSHTPDTRTKILQATRQLMEDRRGLGVRMSDIAKAAGVSRQAVYLHFDSRIDLLSATTKYVDEINGLDDRLKAISSARSAVDMLDAYIEVWGNYLPEIHGLAGALFSVRESDDAAEMAWDECMSCHRAGCADIIAALKSEGKLADGWTDSAAVDLLSTILSFQTWEQLTSECGWPTRQYIEAMKTTLHRTLVKSG</sequence>
<keyword evidence="3" id="KW-0804">Transcription</keyword>
<evidence type="ECO:0000256" key="1">
    <source>
        <dbReference type="ARBA" id="ARBA00023015"/>
    </source>
</evidence>
<dbReference type="PRINTS" id="PR00455">
    <property type="entry name" value="HTHTETR"/>
</dbReference>
<keyword evidence="1" id="KW-0805">Transcription regulation</keyword>
<dbReference type="KEGG" id="pamo:BAR1_06250"/>
<name>A0A347UFE2_9RHOB</name>
<evidence type="ECO:0000256" key="4">
    <source>
        <dbReference type="PROSITE-ProRule" id="PRU00335"/>
    </source>
</evidence>
<dbReference type="GO" id="GO:0003700">
    <property type="term" value="F:DNA-binding transcription factor activity"/>
    <property type="evidence" value="ECO:0007669"/>
    <property type="project" value="TreeGrafter"/>
</dbReference>
<dbReference type="RefSeq" id="WP_118942227.1">
    <property type="nucleotide sequence ID" value="NZ_CP032125.1"/>
</dbReference>
<dbReference type="Proteomes" id="UP000261704">
    <property type="component" value="Chromosome"/>
</dbReference>
<dbReference type="InterPro" id="IPR001647">
    <property type="entry name" value="HTH_TetR"/>
</dbReference>
<reference evidence="6 7" key="1">
    <citation type="submission" date="2018-09" db="EMBL/GenBank/DDBJ databases">
        <title>Profundibacter amoris BAR1 gen. nov., sp. nov., a new member of the Roseobacter clade isolated at Lokis Castle Vent Field on the Arctic Mid-Oceanic Ridge.</title>
        <authorList>
            <person name="Le Moine Bauer S."/>
            <person name="Sjoeberg A.G."/>
            <person name="L'Haridon S."/>
            <person name="Stokke R."/>
            <person name="Roalkvam I."/>
            <person name="Steen I.H."/>
            <person name="Dahle H."/>
        </authorList>
    </citation>
    <scope>NUCLEOTIDE SEQUENCE [LARGE SCALE GENOMIC DNA]</scope>
    <source>
        <strain evidence="6 7">BAR1</strain>
    </source>
</reference>
<evidence type="ECO:0000256" key="2">
    <source>
        <dbReference type="ARBA" id="ARBA00023125"/>
    </source>
</evidence>
<dbReference type="PANTHER" id="PTHR30055">
    <property type="entry name" value="HTH-TYPE TRANSCRIPTIONAL REGULATOR RUTR"/>
    <property type="match status" value="1"/>
</dbReference>
<evidence type="ECO:0000256" key="3">
    <source>
        <dbReference type="ARBA" id="ARBA00023163"/>
    </source>
</evidence>
<evidence type="ECO:0000313" key="6">
    <source>
        <dbReference type="EMBL" id="AXX97570.1"/>
    </source>
</evidence>
<evidence type="ECO:0000313" key="7">
    <source>
        <dbReference type="Proteomes" id="UP000261704"/>
    </source>
</evidence>
<dbReference type="Pfam" id="PF00440">
    <property type="entry name" value="TetR_N"/>
    <property type="match status" value="1"/>
</dbReference>
<accession>A0A347UFE2</accession>
<dbReference type="InterPro" id="IPR009057">
    <property type="entry name" value="Homeodomain-like_sf"/>
</dbReference>
<dbReference type="AlphaFoldDB" id="A0A347UFE2"/>
<dbReference type="PANTHER" id="PTHR30055:SF234">
    <property type="entry name" value="HTH-TYPE TRANSCRIPTIONAL REGULATOR BETI"/>
    <property type="match status" value="1"/>
</dbReference>
<evidence type="ECO:0000259" key="5">
    <source>
        <dbReference type="PROSITE" id="PS50977"/>
    </source>
</evidence>
<feature type="domain" description="HTH tetR-type" evidence="5">
    <location>
        <begin position="6"/>
        <end position="66"/>
    </location>
</feature>
<dbReference type="OrthoDB" id="9805134at2"/>
<dbReference type="InterPro" id="IPR050109">
    <property type="entry name" value="HTH-type_TetR-like_transc_reg"/>
</dbReference>
<protein>
    <submittedName>
        <fullName evidence="6">TetR/AcrR family transcriptional regulator</fullName>
    </submittedName>
</protein>
<gene>
    <name evidence="6" type="ORF">BAR1_06250</name>
</gene>
<dbReference type="SUPFAM" id="SSF46689">
    <property type="entry name" value="Homeodomain-like"/>
    <property type="match status" value="1"/>
</dbReference>
<dbReference type="GO" id="GO:0000976">
    <property type="term" value="F:transcription cis-regulatory region binding"/>
    <property type="evidence" value="ECO:0007669"/>
    <property type="project" value="TreeGrafter"/>
</dbReference>
<keyword evidence="2 4" id="KW-0238">DNA-binding</keyword>
<organism evidence="6 7">
    <name type="scientific">Profundibacter amoris</name>
    <dbReference type="NCBI Taxonomy" id="2171755"/>
    <lineage>
        <taxon>Bacteria</taxon>
        <taxon>Pseudomonadati</taxon>
        <taxon>Pseudomonadota</taxon>
        <taxon>Alphaproteobacteria</taxon>
        <taxon>Rhodobacterales</taxon>
        <taxon>Paracoccaceae</taxon>
        <taxon>Profundibacter</taxon>
    </lineage>
</organism>
<dbReference type="PROSITE" id="PS50977">
    <property type="entry name" value="HTH_TETR_2"/>
    <property type="match status" value="1"/>
</dbReference>
<feature type="DNA-binding region" description="H-T-H motif" evidence="4">
    <location>
        <begin position="29"/>
        <end position="48"/>
    </location>
</feature>
<proteinExistence type="predicted"/>
<dbReference type="EMBL" id="CP032125">
    <property type="protein sequence ID" value="AXX97570.1"/>
    <property type="molecule type" value="Genomic_DNA"/>
</dbReference>
<keyword evidence="7" id="KW-1185">Reference proteome</keyword>